<evidence type="ECO:0000313" key="3">
    <source>
        <dbReference type="Proteomes" id="UP001362311"/>
    </source>
</evidence>
<gene>
    <name evidence="2" type="ORF">WIX40_19645</name>
</gene>
<feature type="region of interest" description="Disordered" evidence="1">
    <location>
        <begin position="1"/>
        <end position="23"/>
    </location>
</feature>
<dbReference type="AlphaFoldDB" id="A0ABD5K4F6"/>
<name>A0ABD5K4F6_9HYPH</name>
<proteinExistence type="predicted"/>
<protein>
    <submittedName>
        <fullName evidence="2">Uncharacterized protein</fullName>
    </submittedName>
</protein>
<sequence length="89" mass="9828">MQENDTAFYSSAPLRSSNERRDGTERVFNVNHIGGSGICESYANLLLVDAIASIRDSENMCILMVEQNDLLDDPAMRKLYLGAEIETGA</sequence>
<evidence type="ECO:0000313" key="2">
    <source>
        <dbReference type="EMBL" id="MEJ5902318.1"/>
    </source>
</evidence>
<feature type="compositionally biased region" description="Polar residues" evidence="1">
    <location>
        <begin position="1"/>
        <end position="16"/>
    </location>
</feature>
<reference evidence="2 3" key="1">
    <citation type="submission" date="2024-03" db="EMBL/GenBank/DDBJ databases">
        <title>Reference genomes for the five species model microbial community.</title>
        <authorList>
            <person name="Padfield D."/>
        </authorList>
    </citation>
    <scope>NUCLEOTIDE SEQUENCE [LARGE SCALE GENOMIC DNA]</scope>
    <source>
        <strain evidence="2 3">AB1</strain>
    </source>
</reference>
<evidence type="ECO:0000256" key="1">
    <source>
        <dbReference type="SAM" id="MobiDB-lite"/>
    </source>
</evidence>
<accession>A0ABD5K4F6</accession>
<dbReference type="EMBL" id="JBBHKQ010000002">
    <property type="protein sequence ID" value="MEJ5902318.1"/>
    <property type="molecule type" value="Genomic_DNA"/>
</dbReference>
<dbReference type="Proteomes" id="UP001362311">
    <property type="component" value="Unassembled WGS sequence"/>
</dbReference>
<dbReference type="RefSeq" id="WP_339441581.1">
    <property type="nucleotide sequence ID" value="NZ_JBBHKQ010000002.1"/>
</dbReference>
<organism evidence="2 3">
    <name type="scientific">Ochrobactrum teleogrylli</name>
    <dbReference type="NCBI Taxonomy" id="2479765"/>
    <lineage>
        <taxon>Bacteria</taxon>
        <taxon>Pseudomonadati</taxon>
        <taxon>Pseudomonadota</taxon>
        <taxon>Alphaproteobacteria</taxon>
        <taxon>Hyphomicrobiales</taxon>
        <taxon>Brucellaceae</taxon>
        <taxon>Brucella/Ochrobactrum group</taxon>
        <taxon>Ochrobactrum</taxon>
    </lineage>
</organism>
<comment type="caution">
    <text evidence="2">The sequence shown here is derived from an EMBL/GenBank/DDBJ whole genome shotgun (WGS) entry which is preliminary data.</text>
</comment>